<evidence type="ECO:0000313" key="1">
    <source>
        <dbReference type="EMBL" id="GAG18532.1"/>
    </source>
</evidence>
<dbReference type="Gene3D" id="2.10.260.10">
    <property type="match status" value="1"/>
</dbReference>
<dbReference type="InterPro" id="IPR037914">
    <property type="entry name" value="SpoVT-AbrB_sf"/>
</dbReference>
<comment type="caution">
    <text evidence="1">The sequence shown here is derived from an EMBL/GenBank/DDBJ whole genome shotgun (WGS) entry which is preliminary data.</text>
</comment>
<proteinExistence type="predicted"/>
<protein>
    <recommendedName>
        <fullName evidence="2">SpoVT-AbrB domain-containing protein</fullName>
    </recommendedName>
</protein>
<gene>
    <name evidence="1" type="ORF">S01H1_60172</name>
</gene>
<dbReference type="SUPFAM" id="SSF89447">
    <property type="entry name" value="AbrB/MazE/MraZ-like"/>
    <property type="match status" value="1"/>
</dbReference>
<evidence type="ECO:0008006" key="2">
    <source>
        <dbReference type="Google" id="ProtNLM"/>
    </source>
</evidence>
<reference evidence="1" key="1">
    <citation type="journal article" date="2014" name="Front. Microbiol.">
        <title>High frequency of phylogenetically diverse reductive dehalogenase-homologous genes in deep subseafloor sedimentary metagenomes.</title>
        <authorList>
            <person name="Kawai M."/>
            <person name="Futagami T."/>
            <person name="Toyoda A."/>
            <person name="Takaki Y."/>
            <person name="Nishi S."/>
            <person name="Hori S."/>
            <person name="Arai W."/>
            <person name="Tsubouchi T."/>
            <person name="Morono Y."/>
            <person name="Uchiyama I."/>
            <person name="Ito T."/>
            <person name="Fujiyama A."/>
            <person name="Inagaki F."/>
            <person name="Takami H."/>
        </authorList>
    </citation>
    <scope>NUCLEOTIDE SEQUENCE</scope>
    <source>
        <strain evidence="1">Expedition CK06-06</strain>
    </source>
</reference>
<dbReference type="AlphaFoldDB" id="X0W5H5"/>
<sequence>MVIGLEENKETFLAKIHKGWRVTIYEPIRDSLGLEIGDRLRVTVWKDKVKR</sequence>
<name>X0W5H5_9ZZZZ</name>
<organism evidence="1">
    <name type="scientific">marine sediment metagenome</name>
    <dbReference type="NCBI Taxonomy" id="412755"/>
    <lineage>
        <taxon>unclassified sequences</taxon>
        <taxon>metagenomes</taxon>
        <taxon>ecological metagenomes</taxon>
    </lineage>
</organism>
<dbReference type="EMBL" id="BARS01039405">
    <property type="protein sequence ID" value="GAG18532.1"/>
    <property type="molecule type" value="Genomic_DNA"/>
</dbReference>
<accession>X0W5H5</accession>